<comment type="catalytic activity">
    <reaction evidence="6">
        <text>a purine 2'-deoxy-D-ribonucleoside + phosphate = a purine nucleobase + 2-deoxy-alpha-D-ribose 1-phosphate</text>
        <dbReference type="Rhea" id="RHEA:36431"/>
        <dbReference type="ChEBI" id="CHEBI:26386"/>
        <dbReference type="ChEBI" id="CHEBI:43474"/>
        <dbReference type="ChEBI" id="CHEBI:57259"/>
        <dbReference type="ChEBI" id="CHEBI:142361"/>
        <dbReference type="EC" id="2.4.2.1"/>
    </reaction>
</comment>
<dbReference type="UniPathway" id="UPA00606"/>
<name>A0A5C4N416_9ACTN</name>
<dbReference type="InterPro" id="IPR035994">
    <property type="entry name" value="Nucleoside_phosphorylase_sf"/>
</dbReference>
<evidence type="ECO:0000313" key="9">
    <source>
        <dbReference type="EMBL" id="TNC43253.1"/>
    </source>
</evidence>
<dbReference type="Gene3D" id="3.40.50.1580">
    <property type="entry name" value="Nucleoside phosphorylase domain"/>
    <property type="match status" value="1"/>
</dbReference>
<evidence type="ECO:0000256" key="7">
    <source>
        <dbReference type="PIRNR" id="PIRNR000477"/>
    </source>
</evidence>
<comment type="pathway">
    <text evidence="2 7">Purine metabolism; purine nucleoside salvage.</text>
</comment>
<sequence length="279" mass="28340">MPDDVAREAARRISAASGVRRHDAVVVLGSGWTGAISEIGAPTWHVPAADLPGFVDPTAPGHVGEVASVPLRTARGTVARVLVLSGRTHLYEGHGPAVVAHGVRTAAASGARICVLTNANGSLRPGWPTGTGVLIADHLDLAAASSVTGGTFVDLTGCWSARLRAVARSLDSLLVEGTYAMVRGPEFQTVAELRALRMLGADVVGMSTVLEAIAARATGMELLGLSVVTTTELDEHGAHPVLTDADAVVAAAAAAASGLGSTIRRVLAATLPTAPPKEI</sequence>
<dbReference type="InterPro" id="IPR011268">
    <property type="entry name" value="Purine_phosphorylase"/>
</dbReference>
<dbReference type="EMBL" id="VDFR01000009">
    <property type="protein sequence ID" value="TNC51279.1"/>
    <property type="molecule type" value="Genomic_DNA"/>
</dbReference>
<dbReference type="SUPFAM" id="SSF53167">
    <property type="entry name" value="Purine and uridine phosphorylases"/>
    <property type="match status" value="1"/>
</dbReference>
<gene>
    <name evidence="10" type="ORF">FHE65_01885</name>
    <name evidence="9" type="ORF">FHE65_18505</name>
</gene>
<evidence type="ECO:0000256" key="5">
    <source>
        <dbReference type="ARBA" id="ARBA00022679"/>
    </source>
</evidence>
<evidence type="ECO:0000256" key="4">
    <source>
        <dbReference type="ARBA" id="ARBA00022676"/>
    </source>
</evidence>
<dbReference type="GO" id="GO:0004731">
    <property type="term" value="F:purine-nucleoside phosphorylase activity"/>
    <property type="evidence" value="ECO:0007669"/>
    <property type="project" value="UniProtKB-EC"/>
</dbReference>
<organism evidence="10 11">
    <name type="scientific">Mumia zhuanghuii</name>
    <dbReference type="NCBI Taxonomy" id="2585211"/>
    <lineage>
        <taxon>Bacteria</taxon>
        <taxon>Bacillati</taxon>
        <taxon>Actinomycetota</taxon>
        <taxon>Actinomycetes</taxon>
        <taxon>Propionibacteriales</taxon>
        <taxon>Nocardioidaceae</taxon>
        <taxon>Mumia</taxon>
    </lineage>
</organism>
<dbReference type="RefSeq" id="WP_139105104.1">
    <property type="nucleotide sequence ID" value="NZ_VDFR01000009.1"/>
</dbReference>
<dbReference type="GO" id="GO:0005737">
    <property type="term" value="C:cytoplasm"/>
    <property type="evidence" value="ECO:0007669"/>
    <property type="project" value="TreeGrafter"/>
</dbReference>
<dbReference type="EC" id="2.4.2.1" evidence="7"/>
<dbReference type="PANTHER" id="PTHR11904:SF9">
    <property type="entry name" value="PURINE NUCLEOSIDE PHOSPHORYLASE-RELATED"/>
    <property type="match status" value="1"/>
</dbReference>
<evidence type="ECO:0000256" key="1">
    <source>
        <dbReference type="ARBA" id="ARBA00002678"/>
    </source>
</evidence>
<dbReference type="NCBIfam" id="NF006054">
    <property type="entry name" value="PRK08202.1"/>
    <property type="match status" value="1"/>
</dbReference>
<dbReference type="EMBL" id="VDFR01000081">
    <property type="protein sequence ID" value="TNC43253.1"/>
    <property type="molecule type" value="Genomic_DNA"/>
</dbReference>
<dbReference type="Pfam" id="PF01048">
    <property type="entry name" value="PNP_UDP_1"/>
    <property type="match status" value="1"/>
</dbReference>
<evidence type="ECO:0000256" key="6">
    <source>
        <dbReference type="ARBA" id="ARBA00048556"/>
    </source>
</evidence>
<evidence type="ECO:0000313" key="10">
    <source>
        <dbReference type="EMBL" id="TNC51279.1"/>
    </source>
</evidence>
<reference evidence="10 11" key="1">
    <citation type="submission" date="2019-05" db="EMBL/GenBank/DDBJ databases">
        <title>Mumia sp. nov., isolated from the intestinal contents of plateau pika (Ochotona curzoniae) in the Qinghai-Tibet plateau of China.</title>
        <authorList>
            <person name="Tian Z."/>
        </authorList>
    </citation>
    <scope>NUCLEOTIDE SEQUENCE [LARGE SCALE GENOMIC DNA]</scope>
    <source>
        <strain evidence="11">527</strain>
        <strain evidence="10">Z527</strain>
    </source>
</reference>
<evidence type="ECO:0000259" key="8">
    <source>
        <dbReference type="Pfam" id="PF01048"/>
    </source>
</evidence>
<keyword evidence="4 7" id="KW-0328">Glycosyltransferase</keyword>
<dbReference type="CDD" id="cd09009">
    <property type="entry name" value="PNP-EcPNPII_like"/>
    <property type="match status" value="1"/>
</dbReference>
<comment type="function">
    <text evidence="1">The purine nucleoside phosphorylases catalyze the phosphorolytic breakdown of the N-glycosidic bond in the beta-(deoxy)ribonucleoside molecules, with the formation of the corresponding free purine bases and pentose-1-phosphate. Cleaves guanosine, inosine, 2'-deoxyguanosine and 2'-deoxyinosine.</text>
</comment>
<dbReference type="InterPro" id="IPR000845">
    <property type="entry name" value="Nucleoside_phosphorylase_d"/>
</dbReference>
<accession>A0A5C4N416</accession>
<evidence type="ECO:0000256" key="3">
    <source>
        <dbReference type="ARBA" id="ARBA00006751"/>
    </source>
</evidence>
<dbReference type="AlphaFoldDB" id="A0A5C4N416"/>
<dbReference type="PIRSF" id="PIRSF000477">
    <property type="entry name" value="PurNPase"/>
    <property type="match status" value="1"/>
</dbReference>
<evidence type="ECO:0000256" key="2">
    <source>
        <dbReference type="ARBA" id="ARBA00005058"/>
    </source>
</evidence>
<comment type="caution">
    <text evidence="10">The sequence shown here is derived from an EMBL/GenBank/DDBJ whole genome shotgun (WGS) entry which is preliminary data.</text>
</comment>
<dbReference type="OrthoDB" id="1523230at2"/>
<proteinExistence type="inferred from homology"/>
<protein>
    <recommendedName>
        <fullName evidence="7">Purine nucleoside phosphorylase</fullName>
        <ecNumber evidence="7">2.4.2.1</ecNumber>
    </recommendedName>
    <alternativeName>
        <fullName evidence="7">Inosine-guanosine phosphorylase</fullName>
    </alternativeName>
</protein>
<dbReference type="Proteomes" id="UP000306740">
    <property type="component" value="Unassembled WGS sequence"/>
</dbReference>
<keyword evidence="5 7" id="KW-0808">Transferase</keyword>
<comment type="similarity">
    <text evidence="3 7">Belongs to the PNP/MTAP phosphorylase family.</text>
</comment>
<evidence type="ECO:0000313" key="11">
    <source>
        <dbReference type="Proteomes" id="UP000306740"/>
    </source>
</evidence>
<dbReference type="PANTHER" id="PTHR11904">
    <property type="entry name" value="METHYLTHIOADENOSINE/PURINE NUCLEOSIDE PHOSPHORYLASE"/>
    <property type="match status" value="1"/>
</dbReference>
<dbReference type="GO" id="GO:0009116">
    <property type="term" value="P:nucleoside metabolic process"/>
    <property type="evidence" value="ECO:0007669"/>
    <property type="project" value="InterPro"/>
</dbReference>
<feature type="domain" description="Nucleoside phosphorylase" evidence="8">
    <location>
        <begin position="25"/>
        <end position="259"/>
    </location>
</feature>